<evidence type="ECO:0000259" key="7">
    <source>
        <dbReference type="Pfam" id="PF02525"/>
    </source>
</evidence>
<dbReference type="RefSeq" id="WP_303520929.1">
    <property type="nucleotide sequence ID" value="NZ_JAUOQO010000004.1"/>
</dbReference>
<reference evidence="8" key="1">
    <citation type="submission" date="2023-07" db="EMBL/GenBank/DDBJ databases">
        <title>Genome content predicts the carbon catabolic preferences of heterotrophic bacteria.</title>
        <authorList>
            <person name="Gralka M."/>
        </authorList>
    </citation>
    <scope>NUCLEOTIDE SEQUENCE</scope>
    <source>
        <strain evidence="8">E2R20</strain>
    </source>
</reference>
<dbReference type="InterPro" id="IPR050104">
    <property type="entry name" value="FMN-dep_NADH:Q_OxRdtase_AzoR1"/>
</dbReference>
<keyword evidence="1 6" id="KW-0285">Flavoprotein</keyword>
<dbReference type="EMBL" id="JAUOQO010000004">
    <property type="protein sequence ID" value="MDO6573580.1"/>
    <property type="molecule type" value="Genomic_DNA"/>
</dbReference>
<accession>A0AAW7YMY3</accession>
<comment type="catalytic activity">
    <reaction evidence="5">
        <text>N,N-dimethyl-1,4-phenylenediamine + anthranilate + 2 NAD(+) = 2-(4-dimethylaminophenyl)diazenylbenzoate + 2 NADH + 2 H(+)</text>
        <dbReference type="Rhea" id="RHEA:55872"/>
        <dbReference type="ChEBI" id="CHEBI:15378"/>
        <dbReference type="ChEBI" id="CHEBI:15783"/>
        <dbReference type="ChEBI" id="CHEBI:16567"/>
        <dbReference type="ChEBI" id="CHEBI:57540"/>
        <dbReference type="ChEBI" id="CHEBI:57945"/>
        <dbReference type="ChEBI" id="CHEBI:71579"/>
        <dbReference type="EC" id="1.7.1.17"/>
    </reaction>
    <physiologicalReaction direction="right-to-left" evidence="5">
        <dbReference type="Rhea" id="RHEA:55874"/>
    </physiologicalReaction>
</comment>
<feature type="domain" description="Flavodoxin-like fold" evidence="7">
    <location>
        <begin position="4"/>
        <end position="208"/>
    </location>
</feature>
<dbReference type="InterPro" id="IPR023048">
    <property type="entry name" value="NADH:quinone_OxRdtase_FMN_depd"/>
</dbReference>
<keyword evidence="2 6" id="KW-0288">FMN</keyword>
<proteinExistence type="inferred from homology"/>
<dbReference type="EC" id="1.7.1.17" evidence="6"/>
<organism evidence="8 9">
    <name type="scientific">Staphylococcus pasteuri_A</name>
    <dbReference type="NCBI Taxonomy" id="3062664"/>
    <lineage>
        <taxon>Bacteria</taxon>
        <taxon>Bacillati</taxon>
        <taxon>Bacillota</taxon>
        <taxon>Bacilli</taxon>
        <taxon>Bacillales</taxon>
        <taxon>Staphylococcaceae</taxon>
        <taxon>Staphylococcus</taxon>
    </lineage>
</organism>
<name>A0AAW7YMY3_9STAP</name>
<dbReference type="Pfam" id="PF02525">
    <property type="entry name" value="Flavodoxin_2"/>
    <property type="match status" value="1"/>
</dbReference>
<evidence type="ECO:0000256" key="1">
    <source>
        <dbReference type="ARBA" id="ARBA00022630"/>
    </source>
</evidence>
<dbReference type="EC" id="1.6.5.-" evidence="6"/>
<dbReference type="InterPro" id="IPR029039">
    <property type="entry name" value="Flavoprotein-like_sf"/>
</dbReference>
<dbReference type="GO" id="GO:0009055">
    <property type="term" value="F:electron transfer activity"/>
    <property type="evidence" value="ECO:0007669"/>
    <property type="project" value="UniProtKB-UniRule"/>
</dbReference>
<keyword evidence="3 6" id="KW-0560">Oxidoreductase</keyword>
<comment type="similarity">
    <text evidence="6">Belongs to the azoreductase type 1 family.</text>
</comment>
<comment type="cofactor">
    <cofactor evidence="6">
        <name>FMN</name>
        <dbReference type="ChEBI" id="CHEBI:58210"/>
    </cofactor>
    <text evidence="6">Binds 1 FMN per subunit.</text>
</comment>
<dbReference type="AlphaFoldDB" id="A0AAW7YMY3"/>
<dbReference type="GO" id="GO:0016655">
    <property type="term" value="F:oxidoreductase activity, acting on NAD(P)H, quinone or similar compound as acceptor"/>
    <property type="evidence" value="ECO:0007669"/>
    <property type="project" value="InterPro"/>
</dbReference>
<dbReference type="Proteomes" id="UP001170310">
    <property type="component" value="Unassembled WGS sequence"/>
</dbReference>
<protein>
    <recommendedName>
        <fullName evidence="6">FMN dependent NADH:quinone oxidoreductase</fullName>
        <ecNumber evidence="6">1.6.5.-</ecNumber>
    </recommendedName>
    <alternativeName>
        <fullName evidence="6">Azo-dye reductase</fullName>
    </alternativeName>
    <alternativeName>
        <fullName evidence="6">FMN-dependent NADH-azo compound oxidoreductase</fullName>
    </alternativeName>
    <alternativeName>
        <fullName evidence="6">FMN-dependent NADH-azoreductase</fullName>
        <ecNumber evidence="6">1.7.1.17</ecNumber>
    </alternativeName>
</protein>
<evidence type="ECO:0000313" key="9">
    <source>
        <dbReference type="Proteomes" id="UP001170310"/>
    </source>
</evidence>
<keyword evidence="4 6" id="KW-0520">NAD</keyword>
<dbReference type="Gene3D" id="3.40.50.360">
    <property type="match status" value="1"/>
</dbReference>
<comment type="subunit">
    <text evidence="6">Homodimer.</text>
</comment>
<gene>
    <name evidence="6" type="primary">azoR</name>
    <name evidence="8" type="ORF">Q4528_05340</name>
</gene>
<sequence>MKLTKTLLINAHPYFNNYATYTAKLKNLFLEKFNTAFPEGEIEELNLYDIALPRLESDQLLHVWSKLGSGEELSAEESQIAEMSSFLLNQFKEHHRIVILTPLHNFNITSRLKDYIDNIMVARETFKYTEDGSVGLMTDDYKALLLQASGGVYTNDDRYTPLEFSYHYLREMFKEIMGFDEFYVARAEGTSVLPEDEIMKGAKEDLDQVFDAFYTKG</sequence>
<dbReference type="GO" id="GO:0010181">
    <property type="term" value="F:FMN binding"/>
    <property type="evidence" value="ECO:0007669"/>
    <property type="project" value="UniProtKB-UniRule"/>
</dbReference>
<dbReference type="SUPFAM" id="SSF52218">
    <property type="entry name" value="Flavoproteins"/>
    <property type="match status" value="1"/>
</dbReference>
<evidence type="ECO:0000256" key="4">
    <source>
        <dbReference type="ARBA" id="ARBA00023027"/>
    </source>
</evidence>
<dbReference type="PANTHER" id="PTHR43741:SF4">
    <property type="entry name" value="FMN-DEPENDENT NADH:QUINONE OXIDOREDUCTASE"/>
    <property type="match status" value="1"/>
</dbReference>
<evidence type="ECO:0000256" key="5">
    <source>
        <dbReference type="ARBA" id="ARBA00048542"/>
    </source>
</evidence>
<comment type="caution">
    <text evidence="8">The sequence shown here is derived from an EMBL/GenBank/DDBJ whole genome shotgun (WGS) entry which is preliminary data.</text>
</comment>
<dbReference type="PANTHER" id="PTHR43741">
    <property type="entry name" value="FMN-DEPENDENT NADH-AZOREDUCTASE 1"/>
    <property type="match status" value="1"/>
</dbReference>
<evidence type="ECO:0000256" key="3">
    <source>
        <dbReference type="ARBA" id="ARBA00023002"/>
    </source>
</evidence>
<evidence type="ECO:0000256" key="2">
    <source>
        <dbReference type="ARBA" id="ARBA00022643"/>
    </source>
</evidence>
<comment type="caution">
    <text evidence="6">Lacks conserved residue(s) required for the propagation of feature annotation.</text>
</comment>
<evidence type="ECO:0000256" key="6">
    <source>
        <dbReference type="HAMAP-Rule" id="MF_01216"/>
    </source>
</evidence>
<evidence type="ECO:0000313" key="8">
    <source>
        <dbReference type="EMBL" id="MDO6573580.1"/>
    </source>
</evidence>
<dbReference type="InterPro" id="IPR003680">
    <property type="entry name" value="Flavodoxin_fold"/>
</dbReference>
<comment type="function">
    <text evidence="6">Quinone reductase that provides resistance to thiol-specific stress caused by electrophilic quinones.</text>
</comment>
<dbReference type="HAMAP" id="MF_01216">
    <property type="entry name" value="Azoreductase_type1"/>
    <property type="match status" value="1"/>
</dbReference>
<comment type="catalytic activity">
    <reaction evidence="6">
        <text>2 a quinone + NADH + H(+) = 2 a 1,4-benzosemiquinone + NAD(+)</text>
        <dbReference type="Rhea" id="RHEA:65952"/>
        <dbReference type="ChEBI" id="CHEBI:15378"/>
        <dbReference type="ChEBI" id="CHEBI:57540"/>
        <dbReference type="ChEBI" id="CHEBI:57945"/>
        <dbReference type="ChEBI" id="CHEBI:132124"/>
        <dbReference type="ChEBI" id="CHEBI:134225"/>
    </reaction>
</comment>
<comment type="function">
    <text evidence="6">Also exhibits azoreductase activity. Catalyzes the reductive cleavage of the azo bond in aromatic azo compounds to the corresponding amines.</text>
</comment>
<dbReference type="GO" id="GO:0016652">
    <property type="term" value="F:oxidoreductase activity, acting on NAD(P)H as acceptor"/>
    <property type="evidence" value="ECO:0007669"/>
    <property type="project" value="UniProtKB-UniRule"/>
</dbReference>
<keyword evidence="9" id="KW-1185">Reference proteome</keyword>